<dbReference type="RefSeq" id="WP_183313126.1">
    <property type="nucleotide sequence ID" value="NZ_JACHXQ010000001.1"/>
</dbReference>
<keyword evidence="2" id="KW-0645">Protease</keyword>
<gene>
    <name evidence="2" type="ORF">FHR95_000355</name>
</gene>
<proteinExistence type="predicted"/>
<name>A0A7W5DH31_9GAMM</name>
<accession>A0A7W5DH31</accession>
<feature type="compositionally biased region" description="Basic and acidic residues" evidence="1">
    <location>
        <begin position="101"/>
        <end position="111"/>
    </location>
</feature>
<dbReference type="GO" id="GO:0006508">
    <property type="term" value="P:proteolysis"/>
    <property type="evidence" value="ECO:0007669"/>
    <property type="project" value="UniProtKB-KW"/>
</dbReference>
<dbReference type="AlphaFoldDB" id="A0A7W5DH31"/>
<dbReference type="GO" id="GO:0008233">
    <property type="term" value="F:peptidase activity"/>
    <property type="evidence" value="ECO:0007669"/>
    <property type="project" value="UniProtKB-KW"/>
</dbReference>
<keyword evidence="2" id="KW-0378">Hydrolase</keyword>
<protein>
    <submittedName>
        <fullName evidence="2">ATP-dependent Clp protease ATP-binding subunit ClpA</fullName>
    </submittedName>
</protein>
<feature type="region of interest" description="Disordered" evidence="1">
    <location>
        <begin position="92"/>
        <end position="113"/>
    </location>
</feature>
<comment type="caution">
    <text evidence="2">The sequence shown here is derived from an EMBL/GenBank/DDBJ whole genome shotgun (WGS) entry which is preliminary data.</text>
</comment>
<sequence>MSKLSRAIRAVVTTSRQKRARYLRALSSLGDHVMALRHEFLQCQGALLGAIRHDPPSLFVEHLAQTQERMTDLKRRLEGVLARVERRRLEAGTRVTRHTQHHIESMHDLERRHRRSTQGADTLLADIDQLILLTRHLAEGGNRHTAAEILAEVAGHYAPAPSSRSPSLTYHEGPVRHAGRGLIVEPIPASEWERHASAAGRLDWSFVGHEAASPANNSH</sequence>
<evidence type="ECO:0000256" key="1">
    <source>
        <dbReference type="SAM" id="MobiDB-lite"/>
    </source>
</evidence>
<keyword evidence="2" id="KW-0547">Nucleotide-binding</keyword>
<keyword evidence="3" id="KW-1185">Reference proteome</keyword>
<organism evidence="2 3">
    <name type="scientific">Halomonas fontilapidosi</name>
    <dbReference type="NCBI Taxonomy" id="616675"/>
    <lineage>
        <taxon>Bacteria</taxon>
        <taxon>Pseudomonadati</taxon>
        <taxon>Pseudomonadota</taxon>
        <taxon>Gammaproteobacteria</taxon>
        <taxon>Oceanospirillales</taxon>
        <taxon>Halomonadaceae</taxon>
        <taxon>Halomonas</taxon>
    </lineage>
</organism>
<dbReference type="Proteomes" id="UP000563050">
    <property type="component" value="Unassembled WGS sequence"/>
</dbReference>
<dbReference type="GO" id="GO:0005524">
    <property type="term" value="F:ATP binding"/>
    <property type="evidence" value="ECO:0007669"/>
    <property type="project" value="UniProtKB-KW"/>
</dbReference>
<keyword evidence="2" id="KW-0067">ATP-binding</keyword>
<dbReference type="EMBL" id="JACHXQ010000001">
    <property type="protein sequence ID" value="MBB3182831.1"/>
    <property type="molecule type" value="Genomic_DNA"/>
</dbReference>
<evidence type="ECO:0000313" key="3">
    <source>
        <dbReference type="Proteomes" id="UP000563050"/>
    </source>
</evidence>
<evidence type="ECO:0000313" key="2">
    <source>
        <dbReference type="EMBL" id="MBB3182831.1"/>
    </source>
</evidence>
<reference evidence="2 3" key="1">
    <citation type="submission" date="2020-08" db="EMBL/GenBank/DDBJ databases">
        <title>Genomic Encyclopedia of Type Strains, Phase III (KMG-III): the genomes of soil and plant-associated and newly described type strains.</title>
        <authorList>
            <person name="Whitman W."/>
        </authorList>
    </citation>
    <scope>NUCLEOTIDE SEQUENCE [LARGE SCALE GENOMIC DNA]</scope>
    <source>
        <strain evidence="2 3">CECT 7341</strain>
    </source>
</reference>